<dbReference type="SUPFAM" id="SSF109854">
    <property type="entry name" value="DinB/YfiT-like putative metalloenzymes"/>
    <property type="match status" value="1"/>
</dbReference>
<dbReference type="KEGG" id="dsc:ABOD76_05415"/>
<feature type="binding site" evidence="3">
    <location>
        <position position="48"/>
    </location>
    <ligand>
        <name>a divalent metal cation</name>
        <dbReference type="ChEBI" id="CHEBI:60240"/>
    </ligand>
</feature>
<dbReference type="PANTHER" id="PTHR37302">
    <property type="entry name" value="SLR1116 PROTEIN"/>
    <property type="match status" value="1"/>
</dbReference>
<evidence type="ECO:0000256" key="3">
    <source>
        <dbReference type="PIRSR" id="PIRSR607837-1"/>
    </source>
</evidence>
<evidence type="ECO:0000256" key="1">
    <source>
        <dbReference type="ARBA" id="ARBA00008635"/>
    </source>
</evidence>
<name>A0AAU7UBK2_9DEIO</name>
<dbReference type="InterPro" id="IPR034660">
    <property type="entry name" value="DinB/YfiT-like"/>
</dbReference>
<accession>A0AAU7UBK2</accession>
<dbReference type="RefSeq" id="WP_350243786.1">
    <property type="nucleotide sequence ID" value="NZ_CP158299.1"/>
</dbReference>
<feature type="binding site" evidence="3">
    <location>
        <position position="142"/>
    </location>
    <ligand>
        <name>a divalent metal cation</name>
        <dbReference type="ChEBI" id="CHEBI:60240"/>
    </ligand>
</feature>
<evidence type="ECO:0000313" key="4">
    <source>
        <dbReference type="EMBL" id="XBV85745.1"/>
    </source>
</evidence>
<reference evidence="4" key="1">
    <citation type="submission" date="2024-06" db="EMBL/GenBank/DDBJ databases">
        <title>Draft Genome Sequence of Deinococcus sonorensis Type Strain KR-87, a Biofilm Producing Representative of the Genus Deinococcus.</title>
        <authorList>
            <person name="Boren L.S."/>
            <person name="Grosso R.A."/>
            <person name="Hugenberg-Cox A.N."/>
            <person name="Hill J.T.E."/>
            <person name="Albert C.M."/>
            <person name="Tuohy J.M."/>
        </authorList>
    </citation>
    <scope>NUCLEOTIDE SEQUENCE</scope>
    <source>
        <strain evidence="4">KR-87</strain>
    </source>
</reference>
<evidence type="ECO:0000256" key="2">
    <source>
        <dbReference type="ARBA" id="ARBA00022723"/>
    </source>
</evidence>
<sequence>MDAEAFYRYLTQARRELWTTLRALPDETLSQAVIQTEGARCIKDLAVHVAMVEDGWFRAELLGRPLTLEAFWGEPRSADAYWHHQHRSLEDVLAYWTAVEAQTRSDWPALMDVVASGRRATPVDDRPETISADEAVWHVMQHEVRHTAQIVQMIRQLGHTPPSLDLAFMAMR</sequence>
<dbReference type="Pfam" id="PF05163">
    <property type="entry name" value="DinB"/>
    <property type="match status" value="1"/>
</dbReference>
<proteinExistence type="inferred from homology"/>
<dbReference type="InterPro" id="IPR007837">
    <property type="entry name" value="DinB"/>
</dbReference>
<dbReference type="PANTHER" id="PTHR37302:SF3">
    <property type="entry name" value="DAMAGE-INDUCIBLE PROTEIN DINB"/>
    <property type="match status" value="1"/>
</dbReference>
<organism evidence="4">
    <name type="scientific">Deinococcus sonorensis KR-87</name>
    <dbReference type="NCBI Taxonomy" id="694439"/>
    <lineage>
        <taxon>Bacteria</taxon>
        <taxon>Thermotogati</taxon>
        <taxon>Deinococcota</taxon>
        <taxon>Deinococci</taxon>
        <taxon>Deinococcales</taxon>
        <taxon>Deinococcaceae</taxon>
        <taxon>Deinococcus</taxon>
    </lineage>
</organism>
<comment type="similarity">
    <text evidence="1">Belongs to the DinB family.</text>
</comment>
<feature type="binding site" evidence="3">
    <location>
        <position position="146"/>
    </location>
    <ligand>
        <name>a divalent metal cation</name>
        <dbReference type="ChEBI" id="CHEBI:60240"/>
    </ligand>
</feature>
<dbReference type="AlphaFoldDB" id="A0AAU7UBK2"/>
<gene>
    <name evidence="4" type="ORF">ABOD76_05415</name>
</gene>
<protein>
    <submittedName>
        <fullName evidence="4">DinB family protein</fullName>
    </submittedName>
</protein>
<dbReference type="Gene3D" id="1.20.120.450">
    <property type="entry name" value="dinb family like domain"/>
    <property type="match status" value="1"/>
</dbReference>
<dbReference type="EMBL" id="CP158299">
    <property type="protein sequence ID" value="XBV85745.1"/>
    <property type="molecule type" value="Genomic_DNA"/>
</dbReference>
<keyword evidence="2 3" id="KW-0479">Metal-binding</keyword>
<dbReference type="GO" id="GO:0046872">
    <property type="term" value="F:metal ion binding"/>
    <property type="evidence" value="ECO:0007669"/>
    <property type="project" value="UniProtKB-KW"/>
</dbReference>